<feature type="region of interest" description="Disordered" evidence="1">
    <location>
        <begin position="1"/>
        <end position="58"/>
    </location>
</feature>
<organism evidence="2 3">
    <name type="scientific">Cherax quadricarinatus</name>
    <name type="common">Australian red claw crayfish</name>
    <dbReference type="NCBI Taxonomy" id="27406"/>
    <lineage>
        <taxon>Eukaryota</taxon>
        <taxon>Metazoa</taxon>
        <taxon>Ecdysozoa</taxon>
        <taxon>Arthropoda</taxon>
        <taxon>Crustacea</taxon>
        <taxon>Multicrustacea</taxon>
        <taxon>Malacostraca</taxon>
        <taxon>Eumalacostraca</taxon>
        <taxon>Eucarida</taxon>
        <taxon>Decapoda</taxon>
        <taxon>Pleocyemata</taxon>
        <taxon>Astacidea</taxon>
        <taxon>Parastacoidea</taxon>
        <taxon>Parastacidae</taxon>
        <taxon>Cherax</taxon>
    </lineage>
</organism>
<feature type="non-terminal residue" evidence="2">
    <location>
        <position position="114"/>
    </location>
</feature>
<dbReference type="AlphaFoldDB" id="A0AAW0VWQ3"/>
<evidence type="ECO:0000313" key="3">
    <source>
        <dbReference type="Proteomes" id="UP001445076"/>
    </source>
</evidence>
<comment type="caution">
    <text evidence="2">The sequence shown here is derived from an EMBL/GenBank/DDBJ whole genome shotgun (WGS) entry which is preliminary data.</text>
</comment>
<gene>
    <name evidence="2" type="ORF">OTU49_012769</name>
</gene>
<keyword evidence="3" id="KW-1185">Reference proteome</keyword>
<name>A0AAW0VWQ3_CHEQU</name>
<reference evidence="2 3" key="1">
    <citation type="journal article" date="2024" name="BMC Genomics">
        <title>Genome assembly of redclaw crayfish (Cherax quadricarinatus) provides insights into its immune adaptation and hypoxia tolerance.</title>
        <authorList>
            <person name="Liu Z."/>
            <person name="Zheng J."/>
            <person name="Li H."/>
            <person name="Fang K."/>
            <person name="Wang S."/>
            <person name="He J."/>
            <person name="Zhou D."/>
            <person name="Weng S."/>
            <person name="Chi M."/>
            <person name="Gu Z."/>
            <person name="He J."/>
            <person name="Li F."/>
            <person name="Wang M."/>
        </authorList>
    </citation>
    <scope>NUCLEOTIDE SEQUENCE [LARGE SCALE GENOMIC DNA]</scope>
    <source>
        <strain evidence="2">ZL_2023a</strain>
    </source>
</reference>
<sequence>MGICAIAAGTPTTTLEQQQQGSPGTKEESPVQQSLPKLPVLEELEATRSPRKNHYQEPRNLTNIALRRQVEGITEQQKRQRQVLSVNSGQQNSQWGSLSFSKSVTRRPLPSWRP</sequence>
<dbReference type="Proteomes" id="UP001445076">
    <property type="component" value="Unassembled WGS sequence"/>
</dbReference>
<feature type="region of interest" description="Disordered" evidence="1">
    <location>
        <begin position="77"/>
        <end position="114"/>
    </location>
</feature>
<protein>
    <submittedName>
        <fullName evidence="2">Uncharacterized protein</fullName>
    </submittedName>
</protein>
<dbReference type="EMBL" id="JARKIK010000100">
    <property type="protein sequence ID" value="KAK8721538.1"/>
    <property type="molecule type" value="Genomic_DNA"/>
</dbReference>
<feature type="compositionally biased region" description="Polar residues" evidence="1">
    <location>
        <begin position="10"/>
        <end position="23"/>
    </location>
</feature>
<evidence type="ECO:0000256" key="1">
    <source>
        <dbReference type="SAM" id="MobiDB-lite"/>
    </source>
</evidence>
<evidence type="ECO:0000313" key="2">
    <source>
        <dbReference type="EMBL" id="KAK8721538.1"/>
    </source>
</evidence>
<feature type="compositionally biased region" description="Polar residues" evidence="1">
    <location>
        <begin position="82"/>
        <end position="103"/>
    </location>
</feature>
<proteinExistence type="predicted"/>
<accession>A0AAW0VWQ3</accession>